<accession>A0A918VJK4</accession>
<protein>
    <recommendedName>
        <fullName evidence="2">4Fe-4S Wbl-type domain-containing protein</fullName>
    </recommendedName>
</protein>
<dbReference type="RefSeq" id="WP_190059317.1">
    <property type="nucleotide sequence ID" value="NZ_BMWH01000020.1"/>
</dbReference>
<reference evidence="3" key="2">
    <citation type="submission" date="2020-09" db="EMBL/GenBank/DDBJ databases">
        <authorList>
            <person name="Sun Q."/>
            <person name="Ohkuma M."/>
        </authorList>
    </citation>
    <scope>NUCLEOTIDE SEQUENCE</scope>
    <source>
        <strain evidence="3">JCM 5016</strain>
    </source>
</reference>
<name>A0A918VJK4_9ACTN</name>
<proteinExistence type="predicted"/>
<dbReference type="AlphaFoldDB" id="A0A918VJK4"/>
<dbReference type="Pfam" id="PF02467">
    <property type="entry name" value="Whib"/>
    <property type="match status" value="1"/>
</dbReference>
<dbReference type="InterPro" id="IPR036388">
    <property type="entry name" value="WH-like_DNA-bd_sf"/>
</dbReference>
<organism evidence="3 4">
    <name type="scientific">Streptomyces echinoruber</name>
    <dbReference type="NCBI Taxonomy" id="68898"/>
    <lineage>
        <taxon>Bacteria</taxon>
        <taxon>Bacillati</taxon>
        <taxon>Actinomycetota</taxon>
        <taxon>Actinomycetes</taxon>
        <taxon>Kitasatosporales</taxon>
        <taxon>Streptomycetaceae</taxon>
        <taxon>Streptomyces</taxon>
    </lineage>
</organism>
<feature type="region of interest" description="Disordered" evidence="1">
    <location>
        <begin position="138"/>
        <end position="163"/>
    </location>
</feature>
<comment type="caution">
    <text evidence="3">The sequence shown here is derived from an EMBL/GenBank/DDBJ whole genome shotgun (WGS) entry which is preliminary data.</text>
</comment>
<evidence type="ECO:0000313" key="4">
    <source>
        <dbReference type="Proteomes" id="UP000623010"/>
    </source>
</evidence>
<evidence type="ECO:0000259" key="2">
    <source>
        <dbReference type="PROSITE" id="PS51674"/>
    </source>
</evidence>
<dbReference type="InterPro" id="IPR034768">
    <property type="entry name" value="4FE4S_WBL"/>
</dbReference>
<dbReference type="EMBL" id="BMWH01000020">
    <property type="protein sequence ID" value="GHA01064.1"/>
    <property type="molecule type" value="Genomic_DNA"/>
</dbReference>
<feature type="domain" description="4Fe-4S Wbl-type" evidence="2">
    <location>
        <begin position="22"/>
        <end position="83"/>
    </location>
</feature>
<reference evidence="3" key="1">
    <citation type="journal article" date="2014" name="Int. J. Syst. Evol. Microbiol.">
        <title>Complete genome sequence of Corynebacterium casei LMG S-19264T (=DSM 44701T), isolated from a smear-ripened cheese.</title>
        <authorList>
            <consortium name="US DOE Joint Genome Institute (JGI-PGF)"/>
            <person name="Walter F."/>
            <person name="Albersmeier A."/>
            <person name="Kalinowski J."/>
            <person name="Ruckert C."/>
        </authorList>
    </citation>
    <scope>NUCLEOTIDE SEQUENCE</scope>
    <source>
        <strain evidence="3">JCM 5016</strain>
    </source>
</reference>
<evidence type="ECO:0000313" key="3">
    <source>
        <dbReference type="EMBL" id="GHA01064.1"/>
    </source>
</evidence>
<dbReference type="GO" id="GO:0003677">
    <property type="term" value="F:DNA binding"/>
    <property type="evidence" value="ECO:0007669"/>
    <property type="project" value="InterPro"/>
</dbReference>
<dbReference type="Gene3D" id="1.10.10.10">
    <property type="entry name" value="Winged helix-like DNA-binding domain superfamily/Winged helix DNA-binding domain"/>
    <property type="match status" value="1"/>
</dbReference>
<dbReference type="InterPro" id="IPR016032">
    <property type="entry name" value="Sig_transdc_resp-reg_C-effctor"/>
</dbReference>
<evidence type="ECO:0000256" key="1">
    <source>
        <dbReference type="SAM" id="MobiDB-lite"/>
    </source>
</evidence>
<dbReference type="PROSITE" id="PS51674">
    <property type="entry name" value="4FE4S_WBL"/>
    <property type="match status" value="1"/>
</dbReference>
<dbReference type="Proteomes" id="UP000623010">
    <property type="component" value="Unassembled WGS sequence"/>
</dbReference>
<sequence length="212" mass="24438">MNHTGSVPDTAGHRYDWMAHAACRDQRDVFDTPKREHEARTICVARCPVRSQCLAYTKETERGLHRDDRDGVAAGLTYDERHRLDSTARRRNEDAPLIQFTGAERCGTHLALLRHLWLDEPIDPKCWSGEVYRDHENRNWRQRNTPQPEPAQETPAQETKPRTPREWCVYTLWSSGLSDPAIAHRMAISLDSVQQVRKRLGLLANLHVEQAS</sequence>
<gene>
    <name evidence="3" type="ORF">GCM10010389_45490</name>
</gene>
<keyword evidence="4" id="KW-1185">Reference proteome</keyword>
<dbReference type="SUPFAM" id="SSF46894">
    <property type="entry name" value="C-terminal effector domain of the bipartite response regulators"/>
    <property type="match status" value="1"/>
</dbReference>
<dbReference type="GO" id="GO:0006355">
    <property type="term" value="P:regulation of DNA-templated transcription"/>
    <property type="evidence" value="ECO:0007669"/>
    <property type="project" value="InterPro"/>
</dbReference>